<comment type="cofactor">
    <cofactor evidence="1 5">
        <name>FAD</name>
        <dbReference type="ChEBI" id="CHEBI:57692"/>
    </cofactor>
</comment>
<evidence type="ECO:0000313" key="10">
    <source>
        <dbReference type="EMBL" id="MFC7318729.1"/>
    </source>
</evidence>
<dbReference type="EC" id="1.-.-.-" evidence="10"/>
<evidence type="ECO:0000256" key="3">
    <source>
        <dbReference type="ARBA" id="ARBA00022630"/>
    </source>
</evidence>
<name>A0ABD6AFG5_9EURY</name>
<dbReference type="Gene3D" id="1.20.140.10">
    <property type="entry name" value="Butyryl-CoA Dehydrogenase, subunit A, domain 3"/>
    <property type="match status" value="1"/>
</dbReference>
<evidence type="ECO:0000256" key="4">
    <source>
        <dbReference type="ARBA" id="ARBA00022827"/>
    </source>
</evidence>
<dbReference type="SUPFAM" id="SSF47203">
    <property type="entry name" value="Acyl-CoA dehydrogenase C-terminal domain-like"/>
    <property type="match status" value="1"/>
</dbReference>
<dbReference type="Pfam" id="PF02770">
    <property type="entry name" value="Acyl-CoA_dh_M"/>
    <property type="match status" value="1"/>
</dbReference>
<organism evidence="10 11">
    <name type="scientific">Halomarina halobia</name>
    <dbReference type="NCBI Taxonomy" id="3033386"/>
    <lineage>
        <taxon>Archaea</taxon>
        <taxon>Methanobacteriati</taxon>
        <taxon>Methanobacteriota</taxon>
        <taxon>Stenosarchaea group</taxon>
        <taxon>Halobacteria</taxon>
        <taxon>Halobacteriales</taxon>
        <taxon>Natronomonadaceae</taxon>
        <taxon>Halomarina</taxon>
    </lineage>
</organism>
<dbReference type="PANTHER" id="PTHR43884">
    <property type="entry name" value="ACYL-COA DEHYDROGENASE"/>
    <property type="match status" value="1"/>
</dbReference>
<feature type="domain" description="Acyl-CoA dehydrogenase/oxidase C-terminal" evidence="7">
    <location>
        <begin position="246"/>
        <end position="390"/>
    </location>
</feature>
<sequence length="431" mass="47848">MIGEDTSLTADEREYFERTVDTLESEIFVDTLGQEHFRELDANRESRGNWEKYVERMGERDFAGITVPEAYNGAGGTYVETVLTEQAIGYCGTIVHACQTSLTQHVGRTMYEHGNDHVRESYLAPMLDGELIVSQAYTEPSSGTDLAHLDTTAVREGDEWVVDGQKRFIDFAQYGDFYFLPARTSGSDGHREGVSLLVVDSDADGVEILEDQSDWHGFRGTGAAWMTFDGVRVPEENLVGEEGAAWSYITDELNLEHLTVARYCLGASQNALEIAANYTENRVVNERAISEYQAVNHRVAEMATKLDAAYLLNTRAARLMDERGISAGRMESAMAKWFGNDLAHEIADTCIQLLGGIGTTTAYPIERIQRDVRAGRFLGGASEVMKSVVQHDAYQILADDEFEGEYVGNEVEGSPWRGTDARRSPGPDDDR</sequence>
<dbReference type="RefSeq" id="WP_379794616.1">
    <property type="nucleotide sequence ID" value="NZ_JBHTBB010000002.1"/>
</dbReference>
<accession>A0ABD6AFG5</accession>
<protein>
    <submittedName>
        <fullName evidence="10">Acyl-CoA dehydrogenase family protein</fullName>
        <ecNumber evidence="10">1.-.-.-</ecNumber>
    </submittedName>
</protein>
<evidence type="ECO:0000259" key="8">
    <source>
        <dbReference type="Pfam" id="PF02770"/>
    </source>
</evidence>
<keyword evidence="3 5" id="KW-0285">Flavoprotein</keyword>
<feature type="compositionally biased region" description="Basic and acidic residues" evidence="6">
    <location>
        <begin position="419"/>
        <end position="431"/>
    </location>
</feature>
<proteinExistence type="inferred from homology"/>
<dbReference type="InterPro" id="IPR009100">
    <property type="entry name" value="AcylCoA_DH/oxidase_NM_dom_sf"/>
</dbReference>
<evidence type="ECO:0000259" key="9">
    <source>
        <dbReference type="Pfam" id="PF02771"/>
    </source>
</evidence>
<dbReference type="Pfam" id="PF00441">
    <property type="entry name" value="Acyl-CoA_dh_1"/>
    <property type="match status" value="1"/>
</dbReference>
<dbReference type="Gene3D" id="1.10.540.10">
    <property type="entry name" value="Acyl-CoA dehydrogenase/oxidase, N-terminal domain"/>
    <property type="match status" value="1"/>
</dbReference>
<feature type="domain" description="Acyl-CoA oxidase/dehydrogenase middle" evidence="8">
    <location>
        <begin position="135"/>
        <end position="231"/>
    </location>
</feature>
<comment type="similarity">
    <text evidence="2 5">Belongs to the acyl-CoA dehydrogenase family.</text>
</comment>
<dbReference type="InterPro" id="IPR036250">
    <property type="entry name" value="AcylCo_DH-like_C"/>
</dbReference>
<dbReference type="InterPro" id="IPR046373">
    <property type="entry name" value="Acyl-CoA_Oxase/DH_mid-dom_sf"/>
</dbReference>
<dbReference type="Pfam" id="PF02771">
    <property type="entry name" value="Acyl-CoA_dh_N"/>
    <property type="match status" value="1"/>
</dbReference>
<dbReference type="InterPro" id="IPR006091">
    <property type="entry name" value="Acyl-CoA_Oxase/DH_mid-dom"/>
</dbReference>
<keyword evidence="5 10" id="KW-0560">Oxidoreductase</keyword>
<keyword evidence="4 5" id="KW-0274">FAD</keyword>
<evidence type="ECO:0000259" key="7">
    <source>
        <dbReference type="Pfam" id="PF00441"/>
    </source>
</evidence>
<dbReference type="InterPro" id="IPR013786">
    <property type="entry name" value="AcylCoA_DH/ox_N"/>
</dbReference>
<keyword evidence="11" id="KW-1185">Reference proteome</keyword>
<dbReference type="CDD" id="cd00567">
    <property type="entry name" value="ACAD"/>
    <property type="match status" value="1"/>
</dbReference>
<dbReference type="GO" id="GO:0016491">
    <property type="term" value="F:oxidoreductase activity"/>
    <property type="evidence" value="ECO:0007669"/>
    <property type="project" value="UniProtKB-KW"/>
</dbReference>
<comment type="caution">
    <text evidence="10">The sequence shown here is derived from an EMBL/GenBank/DDBJ whole genome shotgun (WGS) entry which is preliminary data.</text>
</comment>
<evidence type="ECO:0000256" key="1">
    <source>
        <dbReference type="ARBA" id="ARBA00001974"/>
    </source>
</evidence>
<reference evidence="10 11" key="1">
    <citation type="journal article" date="2019" name="Int. J. Syst. Evol. Microbiol.">
        <title>The Global Catalogue of Microorganisms (GCM) 10K type strain sequencing project: providing services to taxonomists for standard genome sequencing and annotation.</title>
        <authorList>
            <consortium name="The Broad Institute Genomics Platform"/>
            <consortium name="The Broad Institute Genome Sequencing Center for Infectious Disease"/>
            <person name="Wu L."/>
            <person name="Ma J."/>
        </authorList>
    </citation>
    <scope>NUCLEOTIDE SEQUENCE [LARGE SCALE GENOMIC DNA]</scope>
    <source>
        <strain evidence="10 11">PSR21</strain>
    </source>
</reference>
<dbReference type="AlphaFoldDB" id="A0ABD6AFG5"/>
<dbReference type="Gene3D" id="2.40.110.10">
    <property type="entry name" value="Butyryl-CoA Dehydrogenase, subunit A, domain 2"/>
    <property type="match status" value="1"/>
</dbReference>
<dbReference type="PANTHER" id="PTHR43884:SF12">
    <property type="entry name" value="ISOVALERYL-COA DEHYDROGENASE, MITOCHONDRIAL-RELATED"/>
    <property type="match status" value="1"/>
</dbReference>
<dbReference type="SUPFAM" id="SSF56645">
    <property type="entry name" value="Acyl-CoA dehydrogenase NM domain-like"/>
    <property type="match status" value="1"/>
</dbReference>
<dbReference type="Proteomes" id="UP001596547">
    <property type="component" value="Unassembled WGS sequence"/>
</dbReference>
<feature type="domain" description="Acyl-CoA dehydrogenase/oxidase N-terminal" evidence="9">
    <location>
        <begin position="28"/>
        <end position="130"/>
    </location>
</feature>
<gene>
    <name evidence="10" type="ORF">ACFQPE_18290</name>
</gene>
<dbReference type="EMBL" id="JBHTBF010000003">
    <property type="protein sequence ID" value="MFC7318729.1"/>
    <property type="molecule type" value="Genomic_DNA"/>
</dbReference>
<evidence type="ECO:0000256" key="2">
    <source>
        <dbReference type="ARBA" id="ARBA00009347"/>
    </source>
</evidence>
<evidence type="ECO:0000256" key="5">
    <source>
        <dbReference type="RuleBase" id="RU362125"/>
    </source>
</evidence>
<evidence type="ECO:0000313" key="11">
    <source>
        <dbReference type="Proteomes" id="UP001596547"/>
    </source>
</evidence>
<feature type="region of interest" description="Disordered" evidence="6">
    <location>
        <begin position="406"/>
        <end position="431"/>
    </location>
</feature>
<dbReference type="InterPro" id="IPR037069">
    <property type="entry name" value="AcylCoA_DH/ox_N_sf"/>
</dbReference>
<evidence type="ECO:0000256" key="6">
    <source>
        <dbReference type="SAM" id="MobiDB-lite"/>
    </source>
</evidence>
<dbReference type="InterPro" id="IPR009075">
    <property type="entry name" value="AcylCo_DH/oxidase_C"/>
</dbReference>